<feature type="region of interest" description="Disordered" evidence="1">
    <location>
        <begin position="231"/>
        <end position="283"/>
    </location>
</feature>
<proteinExistence type="predicted"/>
<feature type="region of interest" description="Disordered" evidence="1">
    <location>
        <begin position="1"/>
        <end position="26"/>
    </location>
</feature>
<feature type="region of interest" description="Disordered" evidence="1">
    <location>
        <begin position="378"/>
        <end position="410"/>
    </location>
</feature>
<accession>A0AAD4NJ46</accession>
<organism evidence="2 3">
    <name type="scientific">Ditylenchus destructor</name>
    <dbReference type="NCBI Taxonomy" id="166010"/>
    <lineage>
        <taxon>Eukaryota</taxon>
        <taxon>Metazoa</taxon>
        <taxon>Ecdysozoa</taxon>
        <taxon>Nematoda</taxon>
        <taxon>Chromadorea</taxon>
        <taxon>Rhabditida</taxon>
        <taxon>Tylenchina</taxon>
        <taxon>Tylenchomorpha</taxon>
        <taxon>Sphaerularioidea</taxon>
        <taxon>Anguinidae</taxon>
        <taxon>Anguininae</taxon>
        <taxon>Ditylenchus</taxon>
    </lineage>
</organism>
<sequence length="517" mass="58510">MSLPSTSKAHATYRRQESTTSPISPVGRIAKRNAMKLNEVDITNMGSRNVGRLENFAAMPPNLKMSSLQDKLPIISAQETILSMEQQIGLQKASEDIMAEINDNMRILHGEVRYLESGEYPTVDLSTKIKPQFDLKPRARRLTEQNSIGQNILNELALNSSPEDEEDTHASILDIPKRWWTWTRPYLRHVDDDFIKQFKVKVVDRFDEANLDKFLNQGSGSGAMSRKVREENGISHNGKLGSQTSKATKRRINHEDNPLETPSRINRRDTRISRSKPESPSKVYLATNVVSSHQKEKDHKPKDKQVSFTANGVESNVNNSYEDCNGYIAQCNGIKTEKANGYLPSAPHSPVGSIAEQDVKKFAYQLAMHGAENGYISPQAPSELLNDINDESTANGLLNGDQDDDDGAMDEVSRELKKKQKELRDLLHKTKPIIMQLYERAEAERAFYQCSQNLDAADDKLFELARKYEQHEGLFTPEERKECVDALNNRERCAALFNAEHHRSLQFQRLMGAPTKK</sequence>
<dbReference type="Proteomes" id="UP001201812">
    <property type="component" value="Unassembled WGS sequence"/>
</dbReference>
<feature type="compositionally biased region" description="Basic and acidic residues" evidence="1">
    <location>
        <begin position="266"/>
        <end position="279"/>
    </location>
</feature>
<evidence type="ECO:0000313" key="2">
    <source>
        <dbReference type="EMBL" id="KAI1726607.1"/>
    </source>
</evidence>
<comment type="caution">
    <text evidence="2">The sequence shown here is derived from an EMBL/GenBank/DDBJ whole genome shotgun (WGS) entry which is preliminary data.</text>
</comment>
<evidence type="ECO:0000313" key="3">
    <source>
        <dbReference type="Proteomes" id="UP001201812"/>
    </source>
</evidence>
<dbReference type="EMBL" id="JAKKPZ010000002">
    <property type="protein sequence ID" value="KAI1726607.1"/>
    <property type="molecule type" value="Genomic_DNA"/>
</dbReference>
<keyword evidence="3" id="KW-1185">Reference proteome</keyword>
<dbReference type="AlphaFoldDB" id="A0AAD4NJ46"/>
<protein>
    <submittedName>
        <fullName evidence="2">Uncharacterized protein</fullName>
    </submittedName>
</protein>
<gene>
    <name evidence="2" type="ORF">DdX_03329</name>
</gene>
<name>A0AAD4NJ46_9BILA</name>
<reference evidence="2" key="1">
    <citation type="submission" date="2022-01" db="EMBL/GenBank/DDBJ databases">
        <title>Genome Sequence Resource for Two Populations of Ditylenchus destructor, the Migratory Endoparasitic Phytonematode.</title>
        <authorList>
            <person name="Zhang H."/>
            <person name="Lin R."/>
            <person name="Xie B."/>
        </authorList>
    </citation>
    <scope>NUCLEOTIDE SEQUENCE</scope>
    <source>
        <strain evidence="2">BazhouSP</strain>
    </source>
</reference>
<evidence type="ECO:0000256" key="1">
    <source>
        <dbReference type="SAM" id="MobiDB-lite"/>
    </source>
</evidence>